<reference evidence="1 2" key="1">
    <citation type="journal article" date="2016" name="Nat. Commun.">
        <title>Thousands of microbial genomes shed light on interconnected biogeochemical processes in an aquifer system.</title>
        <authorList>
            <person name="Anantharaman K."/>
            <person name="Brown C.T."/>
            <person name="Hug L.A."/>
            <person name="Sharon I."/>
            <person name="Castelle C.J."/>
            <person name="Probst A.J."/>
            <person name="Thomas B.C."/>
            <person name="Singh A."/>
            <person name="Wilkins M.J."/>
            <person name="Karaoz U."/>
            <person name="Brodie E.L."/>
            <person name="Williams K.H."/>
            <person name="Hubbard S.S."/>
            <person name="Banfield J.F."/>
        </authorList>
    </citation>
    <scope>NUCLEOTIDE SEQUENCE [LARGE SCALE GENOMIC DNA]</scope>
</reference>
<dbReference type="Proteomes" id="UP000178303">
    <property type="component" value="Unassembled WGS sequence"/>
</dbReference>
<organism evidence="1 2">
    <name type="scientific">Candidatus Wolfebacteria bacterium GWA1_42_9</name>
    <dbReference type="NCBI Taxonomy" id="1802553"/>
    <lineage>
        <taxon>Bacteria</taxon>
        <taxon>Candidatus Wolfeibacteriota</taxon>
    </lineage>
</organism>
<comment type="caution">
    <text evidence="1">The sequence shown here is derived from an EMBL/GenBank/DDBJ whole genome shotgun (WGS) entry which is preliminary data.</text>
</comment>
<proteinExistence type="predicted"/>
<dbReference type="EMBL" id="MGIN01000024">
    <property type="protein sequence ID" value="OGM89378.1"/>
    <property type="molecule type" value="Genomic_DNA"/>
</dbReference>
<protein>
    <submittedName>
        <fullName evidence="1">Uncharacterized protein</fullName>
    </submittedName>
</protein>
<evidence type="ECO:0000313" key="2">
    <source>
        <dbReference type="Proteomes" id="UP000178303"/>
    </source>
</evidence>
<sequence>MWKKPHISKIYEALTAIGDRRIEIDENDPNKAKCFSSSKGKFYDVIYDPGSNLINSNDNSAYHTETLSYPMIAFLMTKGFVSYSKSLLEPLKGIYWKEINQKNKNDYSKAIEYVLDDLNKKGIDTNFIEKEVEKIYSEVSKLKIGRLGNKITPPEGW</sequence>
<accession>A0A1F8DNE8</accession>
<dbReference type="AlphaFoldDB" id="A0A1F8DNE8"/>
<evidence type="ECO:0000313" key="1">
    <source>
        <dbReference type="EMBL" id="OGM89378.1"/>
    </source>
</evidence>
<name>A0A1F8DNE8_9BACT</name>
<gene>
    <name evidence="1" type="ORF">A2108_00605</name>
</gene>